<keyword evidence="2" id="KW-1185">Reference proteome</keyword>
<proteinExistence type="predicted"/>
<dbReference type="Proteomes" id="UP000308530">
    <property type="component" value="Chromosome"/>
</dbReference>
<gene>
    <name evidence="1" type="ORF">FE840_006880</name>
</gene>
<dbReference type="RefSeq" id="WP_138285579.1">
    <property type="nucleotide sequence ID" value="NZ_CP058350.1"/>
</dbReference>
<dbReference type="Gene3D" id="1.10.3680.10">
    <property type="entry name" value="TerB-like"/>
    <property type="match status" value="1"/>
</dbReference>
<reference evidence="1 2" key="1">
    <citation type="submission" date="2020-06" db="EMBL/GenBank/DDBJ databases">
        <title>Genome sequence of Rhizobium sp strain ADMK78.</title>
        <authorList>
            <person name="Rahi P."/>
        </authorList>
    </citation>
    <scope>NUCLEOTIDE SEQUENCE [LARGE SCALE GENOMIC DNA]</scope>
    <source>
        <strain evidence="1 2">ADMK78</strain>
    </source>
</reference>
<protein>
    <submittedName>
        <fullName evidence="1">Tellurite resistance protein TerB</fullName>
    </submittedName>
</protein>
<name>A0ABX6QLT0_9HYPH</name>
<dbReference type="InterPro" id="IPR029024">
    <property type="entry name" value="TerB-like"/>
</dbReference>
<sequence length="137" mass="15187">MNSHVSTHDALIFVMVMASAVDNSMAEKELNRIGQLIDILPMFEGFDKETLIDVSQRCAQLLSGPEGLEIILETVKDALPSRLYESAYAVAVEVVAADLAVRREELRLLQLLRDRLNLDKLVCAAIERSASVRYLAA</sequence>
<organism evidence="1 2">
    <name type="scientific">Peteryoungia desertarenae</name>
    <dbReference type="NCBI Taxonomy" id="1813451"/>
    <lineage>
        <taxon>Bacteria</taxon>
        <taxon>Pseudomonadati</taxon>
        <taxon>Pseudomonadota</taxon>
        <taxon>Alphaproteobacteria</taxon>
        <taxon>Hyphomicrobiales</taxon>
        <taxon>Rhizobiaceae</taxon>
        <taxon>Peteryoungia</taxon>
    </lineage>
</organism>
<dbReference type="EMBL" id="CP058350">
    <property type="protein sequence ID" value="QLF69286.1"/>
    <property type="molecule type" value="Genomic_DNA"/>
</dbReference>
<evidence type="ECO:0000313" key="2">
    <source>
        <dbReference type="Proteomes" id="UP000308530"/>
    </source>
</evidence>
<dbReference type="SUPFAM" id="SSF158682">
    <property type="entry name" value="TerB-like"/>
    <property type="match status" value="1"/>
</dbReference>
<evidence type="ECO:0000313" key="1">
    <source>
        <dbReference type="EMBL" id="QLF69286.1"/>
    </source>
</evidence>
<accession>A0ABX6QLT0</accession>